<dbReference type="EMBL" id="VSRR010008351">
    <property type="protein sequence ID" value="MPC48557.1"/>
    <property type="molecule type" value="Genomic_DNA"/>
</dbReference>
<organism evidence="2 3">
    <name type="scientific">Portunus trituberculatus</name>
    <name type="common">Swimming crab</name>
    <name type="synonym">Neptunus trituberculatus</name>
    <dbReference type="NCBI Taxonomy" id="210409"/>
    <lineage>
        <taxon>Eukaryota</taxon>
        <taxon>Metazoa</taxon>
        <taxon>Ecdysozoa</taxon>
        <taxon>Arthropoda</taxon>
        <taxon>Crustacea</taxon>
        <taxon>Multicrustacea</taxon>
        <taxon>Malacostraca</taxon>
        <taxon>Eumalacostraca</taxon>
        <taxon>Eucarida</taxon>
        <taxon>Decapoda</taxon>
        <taxon>Pleocyemata</taxon>
        <taxon>Brachyura</taxon>
        <taxon>Eubrachyura</taxon>
        <taxon>Portunoidea</taxon>
        <taxon>Portunidae</taxon>
        <taxon>Portuninae</taxon>
        <taxon>Portunus</taxon>
    </lineage>
</organism>
<dbReference type="AlphaFoldDB" id="A0A5B7FT65"/>
<evidence type="ECO:0000313" key="3">
    <source>
        <dbReference type="Proteomes" id="UP000324222"/>
    </source>
</evidence>
<sequence>MVRRQRRLERSRRTDSDRPTETKKRAHSGLSLLTTQNLAGKNSSQRSHTIAGVGVGVRGRGRSTKCGREGAGGQAQHAAHQTDAAELRRAGDAALRLLALLHEGRTRGGARKGGGARRSFTVEAPPQPLPGWPQDPTGPAWPRPATRHRLT</sequence>
<feature type="compositionally biased region" description="Basic residues" evidence="1">
    <location>
        <begin position="1"/>
        <end position="10"/>
    </location>
</feature>
<accession>A0A5B7FT65</accession>
<dbReference type="Proteomes" id="UP000324222">
    <property type="component" value="Unassembled WGS sequence"/>
</dbReference>
<feature type="region of interest" description="Disordered" evidence="1">
    <location>
        <begin position="106"/>
        <end position="151"/>
    </location>
</feature>
<protein>
    <submittedName>
        <fullName evidence="2">Uncharacterized protein</fullName>
    </submittedName>
</protein>
<feature type="region of interest" description="Disordered" evidence="1">
    <location>
        <begin position="1"/>
        <end position="83"/>
    </location>
</feature>
<evidence type="ECO:0000256" key="1">
    <source>
        <dbReference type="SAM" id="MobiDB-lite"/>
    </source>
</evidence>
<feature type="compositionally biased region" description="Polar residues" evidence="1">
    <location>
        <begin position="31"/>
        <end position="48"/>
    </location>
</feature>
<proteinExistence type="predicted"/>
<comment type="caution">
    <text evidence="2">The sequence shown here is derived from an EMBL/GenBank/DDBJ whole genome shotgun (WGS) entry which is preliminary data.</text>
</comment>
<evidence type="ECO:0000313" key="2">
    <source>
        <dbReference type="EMBL" id="MPC48557.1"/>
    </source>
</evidence>
<name>A0A5B7FT65_PORTR</name>
<gene>
    <name evidence="2" type="ORF">E2C01_042333</name>
</gene>
<keyword evidence="3" id="KW-1185">Reference proteome</keyword>
<reference evidence="2 3" key="1">
    <citation type="submission" date="2019-05" db="EMBL/GenBank/DDBJ databases">
        <title>Another draft genome of Portunus trituberculatus and its Hox gene families provides insights of decapod evolution.</title>
        <authorList>
            <person name="Jeong J.-H."/>
            <person name="Song I."/>
            <person name="Kim S."/>
            <person name="Choi T."/>
            <person name="Kim D."/>
            <person name="Ryu S."/>
            <person name="Kim W."/>
        </authorList>
    </citation>
    <scope>NUCLEOTIDE SEQUENCE [LARGE SCALE GENOMIC DNA]</scope>
    <source>
        <tissue evidence="2">Muscle</tissue>
    </source>
</reference>
<feature type="compositionally biased region" description="Basic and acidic residues" evidence="1">
    <location>
        <begin position="11"/>
        <end position="23"/>
    </location>
</feature>